<feature type="domain" description="ALG44 barrel-sandwich hybrid" evidence="3">
    <location>
        <begin position="200"/>
        <end position="293"/>
    </location>
</feature>
<keyword evidence="1" id="KW-0472">Membrane</keyword>
<feature type="domain" description="PilZ" evidence="2">
    <location>
        <begin position="16"/>
        <end position="113"/>
    </location>
</feature>
<proteinExistence type="predicted"/>
<feature type="transmembrane region" description="Helical" evidence="1">
    <location>
        <begin position="158"/>
        <end position="177"/>
    </location>
</feature>
<evidence type="ECO:0000313" key="6">
    <source>
        <dbReference type="Proteomes" id="UP001163739"/>
    </source>
</evidence>
<sequence>MGIAANTNLVHEAEAQRQHARIKLPAKLAVKLDNGKIIRLAVQDISAGGFSLETSEPTFSLGSLHKGSLKFSINAIEFQIKISFLVKASDEQGRLGCEFQGMGQQEVSALRLMITSFLSGELVTAGDVINTLARQNFTKDRNNKAALPAMSGFARAKALSMSLLVFLVGLGALGFIANKLYSNYFLTHAEAAVIQIESFNVEMPRDGKLHSLIPDDGQVKFGVPIASYETAMLDALKGHLNEDNLSAEKIGALFNQSLTGTISSPCDCVLQKQFIVDGQFLAKGKTAFQLVPVDAEPFVEARFNLKDSQYVIPGRVVDVEIPGSTGTAKGTIQDVAMAEVGQSLIATIKLEDNIPAGLNGRPVAVTINDMITSNTISTATAAHSATEL</sequence>
<evidence type="ECO:0000313" key="5">
    <source>
        <dbReference type="EMBL" id="UZE96311.1"/>
    </source>
</evidence>
<dbReference type="Pfam" id="PF25965">
    <property type="entry name" value="Beta-barrel_ALG44"/>
    <property type="match status" value="1"/>
</dbReference>
<evidence type="ECO:0000256" key="1">
    <source>
        <dbReference type="SAM" id="Phobius"/>
    </source>
</evidence>
<dbReference type="InterPro" id="IPR009875">
    <property type="entry name" value="PilZ_domain"/>
</dbReference>
<dbReference type="InterPro" id="IPR058834">
    <property type="entry name" value="Beta-barrel_ALG44"/>
</dbReference>
<keyword evidence="1" id="KW-1133">Transmembrane helix</keyword>
<accession>A0ABY6N2G7</accession>
<evidence type="ECO:0000259" key="2">
    <source>
        <dbReference type="Pfam" id="PF07238"/>
    </source>
</evidence>
<gene>
    <name evidence="5" type="ORF">NKI27_00780</name>
</gene>
<feature type="domain" description="ALG44 beta-barrel" evidence="4">
    <location>
        <begin position="297"/>
        <end position="368"/>
    </location>
</feature>
<evidence type="ECO:0000259" key="3">
    <source>
        <dbReference type="Pfam" id="PF25964"/>
    </source>
</evidence>
<dbReference type="SUPFAM" id="SSF141371">
    <property type="entry name" value="PilZ domain-like"/>
    <property type="match status" value="1"/>
</dbReference>
<dbReference type="Pfam" id="PF07238">
    <property type="entry name" value="PilZ"/>
    <property type="match status" value="1"/>
</dbReference>
<evidence type="ECO:0000259" key="4">
    <source>
        <dbReference type="Pfam" id="PF25965"/>
    </source>
</evidence>
<dbReference type="Proteomes" id="UP001163739">
    <property type="component" value="Chromosome"/>
</dbReference>
<organism evidence="5 6">
    <name type="scientific">Alkalimarinus alittae</name>
    <dbReference type="NCBI Taxonomy" id="2961619"/>
    <lineage>
        <taxon>Bacteria</taxon>
        <taxon>Pseudomonadati</taxon>
        <taxon>Pseudomonadota</taxon>
        <taxon>Gammaproteobacteria</taxon>
        <taxon>Alteromonadales</taxon>
        <taxon>Alteromonadaceae</taxon>
        <taxon>Alkalimarinus</taxon>
    </lineage>
</organism>
<dbReference type="RefSeq" id="WP_265047796.1">
    <property type="nucleotide sequence ID" value="NZ_CP100390.1"/>
</dbReference>
<dbReference type="Gene3D" id="2.40.10.220">
    <property type="entry name" value="predicted glycosyltransferase like domains"/>
    <property type="match status" value="1"/>
</dbReference>
<dbReference type="Pfam" id="PF25964">
    <property type="entry name" value="BSH_ALG44"/>
    <property type="match status" value="1"/>
</dbReference>
<keyword evidence="1" id="KW-0812">Transmembrane</keyword>
<reference evidence="5" key="1">
    <citation type="submission" date="2022-06" db="EMBL/GenBank/DDBJ databases">
        <title>Alkalimarinus sp. nov., isolated from gut of a Alitta virens.</title>
        <authorList>
            <person name="Yang A.I."/>
            <person name="Shin N.-R."/>
        </authorList>
    </citation>
    <scope>NUCLEOTIDE SEQUENCE</scope>
    <source>
        <strain evidence="5">A2M4</strain>
    </source>
</reference>
<dbReference type="EMBL" id="CP100390">
    <property type="protein sequence ID" value="UZE96311.1"/>
    <property type="molecule type" value="Genomic_DNA"/>
</dbReference>
<protein>
    <submittedName>
        <fullName evidence="5">Alginate biosynthesis protein Alg44</fullName>
    </submittedName>
</protein>
<name>A0ABY6N2G7_9ALTE</name>
<keyword evidence="6" id="KW-1185">Reference proteome</keyword>
<dbReference type="InterPro" id="IPR058835">
    <property type="entry name" value="BSH_ALG44"/>
</dbReference>